<gene>
    <name evidence="2" type="ORF">GRF63_14295</name>
</gene>
<keyword evidence="1" id="KW-0812">Transmembrane</keyword>
<evidence type="ECO:0000256" key="1">
    <source>
        <dbReference type="SAM" id="Phobius"/>
    </source>
</evidence>
<comment type="caution">
    <text evidence="2">The sequence shown here is derived from an EMBL/GenBank/DDBJ whole genome shotgun (WGS) entry which is preliminary data.</text>
</comment>
<accession>A0A844XHQ1</accession>
<organism evidence="2 3">
    <name type="scientific">Aurantiacibacter rhizosphaerae</name>
    <dbReference type="NCBI Taxonomy" id="2691582"/>
    <lineage>
        <taxon>Bacteria</taxon>
        <taxon>Pseudomonadati</taxon>
        <taxon>Pseudomonadota</taxon>
        <taxon>Alphaproteobacteria</taxon>
        <taxon>Sphingomonadales</taxon>
        <taxon>Erythrobacteraceae</taxon>
        <taxon>Aurantiacibacter</taxon>
    </lineage>
</organism>
<evidence type="ECO:0000313" key="3">
    <source>
        <dbReference type="Proteomes" id="UP000461409"/>
    </source>
</evidence>
<dbReference type="EMBL" id="WUBR01000003">
    <property type="protein sequence ID" value="MWV29078.1"/>
    <property type="molecule type" value="Genomic_DNA"/>
</dbReference>
<dbReference type="Proteomes" id="UP000461409">
    <property type="component" value="Unassembled WGS sequence"/>
</dbReference>
<protein>
    <submittedName>
        <fullName evidence="2">Uncharacterized protein</fullName>
    </submittedName>
</protein>
<dbReference type="RefSeq" id="WP_160486703.1">
    <property type="nucleotide sequence ID" value="NZ_WUBR01000003.1"/>
</dbReference>
<keyword evidence="1" id="KW-1133">Transmembrane helix</keyword>
<evidence type="ECO:0000313" key="2">
    <source>
        <dbReference type="EMBL" id="MWV29078.1"/>
    </source>
</evidence>
<reference evidence="2 3" key="2">
    <citation type="submission" date="2020-02" db="EMBL/GenBank/DDBJ databases">
        <title>Erythrobacter dongmakensis sp. nov., isolated from a tidal mudflat.</title>
        <authorList>
            <person name="Kim I.S."/>
        </authorList>
    </citation>
    <scope>NUCLEOTIDE SEQUENCE [LARGE SCALE GENOMIC DNA]</scope>
    <source>
        <strain evidence="2 3">GH3-10</strain>
    </source>
</reference>
<feature type="transmembrane region" description="Helical" evidence="1">
    <location>
        <begin position="29"/>
        <end position="47"/>
    </location>
</feature>
<keyword evidence="3" id="KW-1185">Reference proteome</keyword>
<keyword evidence="1" id="KW-0472">Membrane</keyword>
<proteinExistence type="predicted"/>
<name>A0A844XHQ1_9SPHN</name>
<dbReference type="AlphaFoldDB" id="A0A844XHQ1"/>
<sequence>MKGFFRRISPRRAVSDFRDEWKKPTPHRWQILGVAMAATFCVFMLMIPSGQKGPPARPEVMLINTFDGDRTEGEIIATNCANQELKDALQARLEENAERKREVYKALGRATFIDVDAIEAEAEAERAAEGGDTGPTPEEIALSVEEYCARATAG</sequence>
<reference evidence="2 3" key="1">
    <citation type="submission" date="2019-12" db="EMBL/GenBank/DDBJ databases">
        <authorList>
            <person name="Lee S.D."/>
        </authorList>
    </citation>
    <scope>NUCLEOTIDE SEQUENCE [LARGE SCALE GENOMIC DNA]</scope>
    <source>
        <strain evidence="2 3">GH3-10</strain>
    </source>
</reference>